<sequence>MLGSLFFFTLDELELLDCGRTIQGLGGKGIASLSLIILSDLVTLQEHGTFTGLIAIAWAAASGIGPIIDYVPVYFQACKNASPTRSGIDVFSVAFMMVPLSFITGILVTKTNHYRPQVWIGWVLLMIGTGLLSKVEADTNIGKAVGYQIWGITIGGSILQNQLQTCLPPDYTTRFLQGTEIAYASIPEISNLPQPLKDE</sequence>
<feature type="transmembrane region" description="Helical" evidence="5">
    <location>
        <begin position="50"/>
        <end position="75"/>
    </location>
</feature>
<feature type="transmembrane region" description="Helical" evidence="5">
    <location>
        <begin position="114"/>
        <end position="133"/>
    </location>
</feature>
<dbReference type="Proteomes" id="UP000298061">
    <property type="component" value="Unassembled WGS sequence"/>
</dbReference>
<dbReference type="EMBL" id="SFCI01001675">
    <property type="protein sequence ID" value="TFY75204.1"/>
    <property type="molecule type" value="Genomic_DNA"/>
</dbReference>
<keyword evidence="2 5" id="KW-0812">Transmembrane</keyword>
<dbReference type="GO" id="GO:0022857">
    <property type="term" value="F:transmembrane transporter activity"/>
    <property type="evidence" value="ECO:0007669"/>
    <property type="project" value="TreeGrafter"/>
</dbReference>
<keyword evidence="3 5" id="KW-1133">Transmembrane helix</keyword>
<gene>
    <name evidence="6" type="ORF">EWM64_g8806</name>
</gene>
<comment type="subcellular location">
    <subcellularLocation>
        <location evidence="1">Membrane</location>
        <topology evidence="1">Multi-pass membrane protein</topology>
    </subcellularLocation>
</comment>
<name>A0A4Y9ZLP0_9AGAM</name>
<keyword evidence="7" id="KW-1185">Reference proteome</keyword>
<evidence type="ECO:0000256" key="3">
    <source>
        <dbReference type="ARBA" id="ARBA00022989"/>
    </source>
</evidence>
<comment type="caution">
    <text evidence="6">The sequence shown here is derived from an EMBL/GenBank/DDBJ whole genome shotgun (WGS) entry which is preliminary data.</text>
</comment>
<dbReference type="Gene3D" id="1.20.1720.10">
    <property type="entry name" value="Multidrug resistance protein D"/>
    <property type="match status" value="1"/>
</dbReference>
<dbReference type="GO" id="GO:0005886">
    <property type="term" value="C:plasma membrane"/>
    <property type="evidence" value="ECO:0007669"/>
    <property type="project" value="TreeGrafter"/>
</dbReference>
<dbReference type="OrthoDB" id="3437016at2759"/>
<reference evidence="6 7" key="1">
    <citation type="submission" date="2019-02" db="EMBL/GenBank/DDBJ databases">
        <title>Genome sequencing of the rare red list fungi Hericium alpestre (H. flagellum).</title>
        <authorList>
            <person name="Buettner E."/>
            <person name="Kellner H."/>
        </authorList>
    </citation>
    <scope>NUCLEOTIDE SEQUENCE [LARGE SCALE GENOMIC DNA]</scope>
    <source>
        <strain evidence="6 7">DSM 108284</strain>
    </source>
</reference>
<dbReference type="STRING" id="135208.A0A4Y9ZLP0"/>
<organism evidence="6 7">
    <name type="scientific">Hericium alpestre</name>
    <dbReference type="NCBI Taxonomy" id="135208"/>
    <lineage>
        <taxon>Eukaryota</taxon>
        <taxon>Fungi</taxon>
        <taxon>Dikarya</taxon>
        <taxon>Basidiomycota</taxon>
        <taxon>Agaricomycotina</taxon>
        <taxon>Agaricomycetes</taxon>
        <taxon>Russulales</taxon>
        <taxon>Hericiaceae</taxon>
        <taxon>Hericium</taxon>
    </lineage>
</organism>
<keyword evidence="4 5" id="KW-0472">Membrane</keyword>
<evidence type="ECO:0000256" key="1">
    <source>
        <dbReference type="ARBA" id="ARBA00004141"/>
    </source>
</evidence>
<protein>
    <recommendedName>
        <fullName evidence="8">Major facilitator superfamily (MFS) profile domain-containing protein</fullName>
    </recommendedName>
</protein>
<accession>A0A4Y9ZLP0</accession>
<evidence type="ECO:0000256" key="5">
    <source>
        <dbReference type="SAM" id="Phobius"/>
    </source>
</evidence>
<feature type="transmembrane region" description="Helical" evidence="5">
    <location>
        <begin position="87"/>
        <end position="108"/>
    </location>
</feature>
<feature type="non-terminal residue" evidence="6">
    <location>
        <position position="199"/>
    </location>
</feature>
<evidence type="ECO:0000313" key="7">
    <source>
        <dbReference type="Proteomes" id="UP000298061"/>
    </source>
</evidence>
<evidence type="ECO:0008006" key="8">
    <source>
        <dbReference type="Google" id="ProtNLM"/>
    </source>
</evidence>
<dbReference type="SUPFAM" id="SSF103473">
    <property type="entry name" value="MFS general substrate transporter"/>
    <property type="match status" value="2"/>
</dbReference>
<dbReference type="PANTHER" id="PTHR23501">
    <property type="entry name" value="MAJOR FACILITATOR SUPERFAMILY"/>
    <property type="match status" value="1"/>
</dbReference>
<dbReference type="InterPro" id="IPR036259">
    <property type="entry name" value="MFS_trans_sf"/>
</dbReference>
<proteinExistence type="predicted"/>
<evidence type="ECO:0000256" key="2">
    <source>
        <dbReference type="ARBA" id="ARBA00022692"/>
    </source>
</evidence>
<evidence type="ECO:0000313" key="6">
    <source>
        <dbReference type="EMBL" id="TFY75204.1"/>
    </source>
</evidence>
<dbReference type="AlphaFoldDB" id="A0A4Y9ZLP0"/>
<evidence type="ECO:0000256" key="4">
    <source>
        <dbReference type="ARBA" id="ARBA00023136"/>
    </source>
</evidence>
<dbReference type="PANTHER" id="PTHR23501:SF102">
    <property type="entry name" value="DRUG TRANSPORTER, PUTATIVE (AFU_ORTHOLOGUE AFUA_3G08530)-RELATED"/>
    <property type="match status" value="1"/>
</dbReference>